<keyword evidence="3" id="KW-0274">FAD</keyword>
<evidence type="ECO:0000313" key="7">
    <source>
        <dbReference type="EMBL" id="KAK5096295.1"/>
    </source>
</evidence>
<comment type="caution">
    <text evidence="7">The sequence shown here is derived from an EMBL/GenBank/DDBJ whole genome shotgun (WGS) entry which is preliminary data.</text>
</comment>
<dbReference type="InterPro" id="IPR050493">
    <property type="entry name" value="FAD-dep_Monooxygenase_BioMet"/>
</dbReference>
<dbReference type="EMBL" id="JAVRRG010000023">
    <property type="protein sequence ID" value="KAK5096295.1"/>
    <property type="molecule type" value="Genomic_DNA"/>
</dbReference>
<evidence type="ECO:0000256" key="1">
    <source>
        <dbReference type="ARBA" id="ARBA00007992"/>
    </source>
</evidence>
<dbReference type="Pfam" id="PF01494">
    <property type="entry name" value="FAD_binding_3"/>
    <property type="match status" value="1"/>
</dbReference>
<keyword evidence="5" id="KW-0503">Monooxygenase</keyword>
<dbReference type="Gene3D" id="3.50.50.60">
    <property type="entry name" value="FAD/NAD(P)-binding domain"/>
    <property type="match status" value="1"/>
</dbReference>
<evidence type="ECO:0000259" key="6">
    <source>
        <dbReference type="Pfam" id="PF01494"/>
    </source>
</evidence>
<evidence type="ECO:0000313" key="8">
    <source>
        <dbReference type="Proteomes" id="UP001345013"/>
    </source>
</evidence>
<dbReference type="PANTHER" id="PTHR13789">
    <property type="entry name" value="MONOOXYGENASE"/>
    <property type="match status" value="1"/>
</dbReference>
<accession>A0ABR0KHM8</accession>
<organism evidence="7 8">
    <name type="scientific">Lithohypha guttulata</name>
    <dbReference type="NCBI Taxonomy" id="1690604"/>
    <lineage>
        <taxon>Eukaryota</taxon>
        <taxon>Fungi</taxon>
        <taxon>Dikarya</taxon>
        <taxon>Ascomycota</taxon>
        <taxon>Pezizomycotina</taxon>
        <taxon>Eurotiomycetes</taxon>
        <taxon>Chaetothyriomycetidae</taxon>
        <taxon>Chaetothyriales</taxon>
        <taxon>Trichomeriaceae</taxon>
        <taxon>Lithohypha</taxon>
    </lineage>
</organism>
<dbReference type="Proteomes" id="UP001345013">
    <property type="component" value="Unassembled WGS sequence"/>
</dbReference>
<evidence type="ECO:0000256" key="2">
    <source>
        <dbReference type="ARBA" id="ARBA00022630"/>
    </source>
</evidence>
<feature type="domain" description="FAD-binding" evidence="6">
    <location>
        <begin position="2"/>
        <end position="331"/>
    </location>
</feature>
<sequence length="455" mass="50413">MQVAIIGAGAAGLSIALALHSRGIQCTIYESREAPHRGMGALMLAPNALRILDSLGLYQQLRSRGFNFSTVEFRDQHDTVNDTWQMGNQDQYGYDALRITRPAFLDVLRAAVEERCIKVKYAARYSHIVEERQKGVTFQLGDGTRIEADILVGADGVYSDVRRSIAPTVEPIYSGSLALLATIRRRFANEAASTTIKPPQTTFYYGQSNALLVLPQEHDGSQACLGTQRKYSEQSREDWVHLGYDKDKLYDLFMQDTSEWPQRVQDAMAQIDKDNIYIWPFYTLPDLPSWTSLPHRRTILIGDSSSSIPPTGGQGACQAIETAYTLAMVISTISKTPNLPADSYTTSIASWQSARQERVQKAKLFTTQLDNNRLPPAERAKLPAGTYWEAGQHPDLSWLYGAGLATKGVTRVEVQKNRGAVTRVRAATVDEIYGMNENLQNLPRVGTGDGVKGAC</sequence>
<evidence type="ECO:0000256" key="4">
    <source>
        <dbReference type="ARBA" id="ARBA00023002"/>
    </source>
</evidence>
<keyword evidence="2" id="KW-0285">Flavoprotein</keyword>
<evidence type="ECO:0000256" key="3">
    <source>
        <dbReference type="ARBA" id="ARBA00022827"/>
    </source>
</evidence>
<comment type="similarity">
    <text evidence="1">Belongs to the paxM FAD-dependent monooxygenase family.</text>
</comment>
<dbReference type="InterPro" id="IPR002938">
    <property type="entry name" value="FAD-bd"/>
</dbReference>
<reference evidence="7 8" key="1">
    <citation type="submission" date="2023-08" db="EMBL/GenBank/DDBJ databases">
        <title>Black Yeasts Isolated from many extreme environments.</title>
        <authorList>
            <person name="Coleine C."/>
            <person name="Stajich J.E."/>
            <person name="Selbmann L."/>
        </authorList>
    </citation>
    <scope>NUCLEOTIDE SEQUENCE [LARGE SCALE GENOMIC DNA]</scope>
    <source>
        <strain evidence="7 8">CCFEE 5885</strain>
    </source>
</reference>
<evidence type="ECO:0000256" key="5">
    <source>
        <dbReference type="ARBA" id="ARBA00023033"/>
    </source>
</evidence>
<dbReference type="SUPFAM" id="SSF51905">
    <property type="entry name" value="FAD/NAD(P)-binding domain"/>
    <property type="match status" value="1"/>
</dbReference>
<name>A0ABR0KHM8_9EURO</name>
<dbReference type="InterPro" id="IPR036188">
    <property type="entry name" value="FAD/NAD-bd_sf"/>
</dbReference>
<gene>
    <name evidence="7" type="ORF">LTR24_002701</name>
</gene>
<proteinExistence type="inferred from homology"/>
<dbReference type="PRINTS" id="PR00420">
    <property type="entry name" value="RNGMNOXGNASE"/>
</dbReference>
<keyword evidence="8" id="KW-1185">Reference proteome</keyword>
<dbReference type="PANTHER" id="PTHR13789:SF316">
    <property type="entry name" value="FAD-BINDING DOMAIN-CONTAINING PROTEIN"/>
    <property type="match status" value="1"/>
</dbReference>
<protein>
    <recommendedName>
        <fullName evidence="6">FAD-binding domain-containing protein</fullName>
    </recommendedName>
</protein>
<keyword evidence="4" id="KW-0560">Oxidoreductase</keyword>